<dbReference type="SUPFAM" id="SSF160996">
    <property type="entry name" value="HI0933 insert domain-like"/>
    <property type="match status" value="1"/>
</dbReference>
<evidence type="ECO:0000313" key="6">
    <source>
        <dbReference type="EMBL" id="MEE3717273.1"/>
    </source>
</evidence>
<dbReference type="PANTHER" id="PTHR42887:SF2">
    <property type="entry name" value="OS12G0638800 PROTEIN"/>
    <property type="match status" value="1"/>
</dbReference>
<dbReference type="AlphaFoldDB" id="A0AAW9PY27"/>
<accession>A0AAW9PY27</accession>
<dbReference type="InterPro" id="IPR057661">
    <property type="entry name" value="RsdA/BaiN/AoA(So)_Rossmann"/>
</dbReference>
<dbReference type="NCBIfam" id="TIGR00275">
    <property type="entry name" value="aminoacetone oxidase family FAD-binding enzyme"/>
    <property type="match status" value="1"/>
</dbReference>
<evidence type="ECO:0000256" key="2">
    <source>
        <dbReference type="ARBA" id="ARBA00022630"/>
    </source>
</evidence>
<dbReference type="Gene3D" id="2.40.30.10">
    <property type="entry name" value="Translation factors"/>
    <property type="match status" value="1"/>
</dbReference>
<comment type="caution">
    <text evidence="6">The sequence shown here is derived from an EMBL/GenBank/DDBJ whole genome shotgun (WGS) entry which is preliminary data.</text>
</comment>
<organism evidence="6 7">
    <name type="scientific">Tumidithrix elongata BACA0141</name>
    <dbReference type="NCBI Taxonomy" id="2716417"/>
    <lineage>
        <taxon>Bacteria</taxon>
        <taxon>Bacillati</taxon>
        <taxon>Cyanobacteriota</taxon>
        <taxon>Cyanophyceae</taxon>
        <taxon>Pseudanabaenales</taxon>
        <taxon>Pseudanabaenaceae</taxon>
        <taxon>Tumidithrix</taxon>
        <taxon>Tumidithrix elongata</taxon>
    </lineage>
</organism>
<feature type="domain" description="RsdA/BaiN/AoA(So)-like insert" evidence="5">
    <location>
        <begin position="211"/>
        <end position="384"/>
    </location>
</feature>
<evidence type="ECO:0000259" key="5">
    <source>
        <dbReference type="Pfam" id="PF22780"/>
    </source>
</evidence>
<proteinExistence type="predicted"/>
<dbReference type="InterPro" id="IPR023166">
    <property type="entry name" value="BaiN-like_dom_sf"/>
</dbReference>
<dbReference type="Pfam" id="PF22780">
    <property type="entry name" value="HI0933_like_1st"/>
    <property type="match status" value="1"/>
</dbReference>
<dbReference type="PANTHER" id="PTHR42887">
    <property type="entry name" value="OS12G0638800 PROTEIN"/>
    <property type="match status" value="1"/>
</dbReference>
<sequence length="447" mass="49130">MQWNTFRSQSVSEGNRESLHVVVIGGGAAGFFGAIQAANAAKQSFPPLQVTLLEAAHQPLAKVRISGGGRCNVTHACFEPTTLIQNYPRGGKALLGAFNRFQPRDLVAWFAAQDVELKTEADGRMFPITDDSNTIVECLIWEAKKAGVMLDLGKPVLEVQRFTTEEGRQKFEVTLKSGKQIWCDRILLATGSNPKGYQIAKALGHTIEAPVPSLFTFNINDPQLHELAGVSVESAKLQLVPQEVESKAGKKAKNQLEQTGALLVTHWGLSGPAVLKLSAWAARTLHECGYQMNLRVNWLPQFHSEMVRQTLLDSKQEFFKRSLGSHCPFALPRRLWQYLLARTEIASDKRWSELPNKAINELTIALTASIYAIAGKGVFKEEFVTCGGVNLKEVDFKTMESRICPGLYFAGEVLDIDGVTGGFNFQSAWTTSWLAGQAIGARSQLAP</sequence>
<dbReference type="SUPFAM" id="SSF51905">
    <property type="entry name" value="FAD/NAD(P)-binding domain"/>
    <property type="match status" value="1"/>
</dbReference>
<keyword evidence="7" id="KW-1185">Reference proteome</keyword>
<dbReference type="Pfam" id="PF03486">
    <property type="entry name" value="HI0933_like"/>
    <property type="match status" value="1"/>
</dbReference>
<dbReference type="RefSeq" id="WP_330483702.1">
    <property type="nucleotide sequence ID" value="NZ_JAZBJZ010000038.1"/>
</dbReference>
<evidence type="ECO:0000259" key="4">
    <source>
        <dbReference type="Pfam" id="PF03486"/>
    </source>
</evidence>
<evidence type="ECO:0000256" key="1">
    <source>
        <dbReference type="ARBA" id="ARBA00001974"/>
    </source>
</evidence>
<reference evidence="6" key="1">
    <citation type="submission" date="2024-01" db="EMBL/GenBank/DDBJ databases">
        <title>Bank of Algae and Cyanobacteria of the Azores (BACA) strain genomes.</title>
        <authorList>
            <person name="Luz R."/>
            <person name="Cordeiro R."/>
            <person name="Fonseca A."/>
            <person name="Goncalves V."/>
        </authorList>
    </citation>
    <scope>NUCLEOTIDE SEQUENCE</scope>
    <source>
        <strain evidence="6">BACA0141</strain>
    </source>
</reference>
<dbReference type="Gene3D" id="1.10.8.260">
    <property type="entry name" value="HI0933 insert domain-like"/>
    <property type="match status" value="1"/>
</dbReference>
<evidence type="ECO:0000313" key="7">
    <source>
        <dbReference type="Proteomes" id="UP001333818"/>
    </source>
</evidence>
<gene>
    <name evidence="6" type="ORF">V2H45_10985</name>
</gene>
<evidence type="ECO:0000256" key="3">
    <source>
        <dbReference type="ARBA" id="ARBA00022827"/>
    </source>
</evidence>
<dbReference type="Gene3D" id="3.50.50.60">
    <property type="entry name" value="FAD/NAD(P)-binding domain"/>
    <property type="match status" value="1"/>
</dbReference>
<keyword evidence="2" id="KW-0285">Flavoprotein</keyword>
<dbReference type="InterPro" id="IPR004792">
    <property type="entry name" value="BaiN-like"/>
</dbReference>
<keyword evidence="3" id="KW-0274">FAD</keyword>
<dbReference type="Proteomes" id="UP001333818">
    <property type="component" value="Unassembled WGS sequence"/>
</dbReference>
<comment type="cofactor">
    <cofactor evidence="1">
        <name>FAD</name>
        <dbReference type="ChEBI" id="CHEBI:57692"/>
    </cofactor>
</comment>
<dbReference type="InterPro" id="IPR036188">
    <property type="entry name" value="FAD/NAD-bd_sf"/>
</dbReference>
<dbReference type="EMBL" id="JAZBJZ010000038">
    <property type="protein sequence ID" value="MEE3717273.1"/>
    <property type="molecule type" value="Genomic_DNA"/>
</dbReference>
<dbReference type="PRINTS" id="PR00368">
    <property type="entry name" value="FADPNR"/>
</dbReference>
<protein>
    <submittedName>
        <fullName evidence="6">NAD(P)/FAD-dependent oxidoreductase</fullName>
    </submittedName>
</protein>
<name>A0AAW9PY27_9CYAN</name>
<feature type="domain" description="RsdA/BaiN/AoA(So)-like Rossmann fold-like" evidence="4">
    <location>
        <begin position="20"/>
        <end position="437"/>
    </location>
</feature>
<dbReference type="InterPro" id="IPR055178">
    <property type="entry name" value="RsdA/BaiN/AoA(So)-like_dom"/>
</dbReference>